<dbReference type="InterPro" id="IPR029044">
    <property type="entry name" value="Nucleotide-diphossugar_trans"/>
</dbReference>
<evidence type="ECO:0000313" key="3">
    <source>
        <dbReference type="EMBL" id="MBB2196784.1"/>
    </source>
</evidence>
<evidence type="ECO:0000313" key="6">
    <source>
        <dbReference type="Proteomes" id="UP000561077"/>
    </source>
</evidence>
<keyword evidence="5" id="KW-1185">Reference proteome</keyword>
<name>A0A7W4IJE3_9PROT</name>
<evidence type="ECO:0000313" key="2">
    <source>
        <dbReference type="EMBL" id="MBB2193160.1"/>
    </source>
</evidence>
<evidence type="ECO:0008006" key="7">
    <source>
        <dbReference type="Google" id="ProtNLM"/>
    </source>
</evidence>
<dbReference type="Gene3D" id="3.90.550.10">
    <property type="entry name" value="Spore Coat Polysaccharide Biosynthesis Protein SpsA, Chain A"/>
    <property type="match status" value="1"/>
</dbReference>
<comment type="caution">
    <text evidence="1">The sequence shown here is derived from an EMBL/GenBank/DDBJ whole genome shotgun (WGS) entry which is preliminary data.</text>
</comment>
<evidence type="ECO:0000313" key="5">
    <source>
        <dbReference type="Proteomes" id="UP000540490"/>
    </source>
</evidence>
<dbReference type="Proteomes" id="UP000540490">
    <property type="component" value="Unassembled WGS sequence"/>
</dbReference>
<gene>
    <name evidence="2" type="ORF">HLH25_05810</name>
    <name evidence="1" type="ORF">HLH26_04655</name>
    <name evidence="3" type="ORF">HLH44_04785</name>
</gene>
<dbReference type="SUPFAM" id="SSF53448">
    <property type="entry name" value="Nucleotide-diphospho-sugar transferases"/>
    <property type="match status" value="1"/>
</dbReference>
<dbReference type="EMBL" id="JABEQN010000005">
    <property type="protein sequence ID" value="MBB2193160.1"/>
    <property type="molecule type" value="Genomic_DNA"/>
</dbReference>
<dbReference type="AlphaFoldDB" id="A0A7W4IJE3"/>
<organism evidence="1 6">
    <name type="scientific">Gluconacetobacter dulcium</name>
    <dbReference type="NCBI Taxonomy" id="2729096"/>
    <lineage>
        <taxon>Bacteria</taxon>
        <taxon>Pseudomonadati</taxon>
        <taxon>Pseudomonadota</taxon>
        <taxon>Alphaproteobacteria</taxon>
        <taxon>Acetobacterales</taxon>
        <taxon>Acetobacteraceae</taxon>
        <taxon>Gluconacetobacter</taxon>
    </lineage>
</organism>
<reference evidence="4 5" key="1">
    <citation type="submission" date="2020-04" db="EMBL/GenBank/DDBJ databases">
        <title>Description of novel Gluconacetobacter.</title>
        <authorList>
            <person name="Sombolestani A."/>
        </authorList>
    </citation>
    <scope>NUCLEOTIDE SEQUENCE [LARGE SCALE GENOMIC DNA]</scope>
    <source>
        <strain evidence="2 5">LMG 1728</strain>
        <strain evidence="1 6">LMG 1731</strain>
        <strain evidence="3 4">LMG 22058</strain>
    </source>
</reference>
<dbReference type="Proteomes" id="UP000561077">
    <property type="component" value="Unassembled WGS sequence"/>
</dbReference>
<dbReference type="Proteomes" id="UP000530320">
    <property type="component" value="Unassembled WGS sequence"/>
</dbReference>
<evidence type="ECO:0000313" key="1">
    <source>
        <dbReference type="EMBL" id="MBB2163834.1"/>
    </source>
</evidence>
<proteinExistence type="predicted"/>
<sequence>MTEILIAGIYLADRPNTAAHLIYEFAGARRTRVTQRWVALAADRPGDCDLPCTVSIRLQRTPKFLLVNDLTADAARFDWILLVDDDVELPPDFIDSFIDLAERYDFALCQPARTVDSYIDHPLVMQNPGVKARQTRFVEIGPVTAIRRDAAQLILPVAADCGMGWGLDYVWPRVMEDAGLRMGIVDATPIAHRMRRQVSGYGYDDAARGMSEVLAANRHLTRDQAFQVLDAYV</sequence>
<protein>
    <recommendedName>
        <fullName evidence="7">Glycosyltransferase</fullName>
    </recommendedName>
</protein>
<dbReference type="RefSeq" id="WP_182973174.1">
    <property type="nucleotide sequence ID" value="NZ_JABEQN010000005.1"/>
</dbReference>
<dbReference type="EMBL" id="JABEQP010000002">
    <property type="protein sequence ID" value="MBB2196784.1"/>
    <property type="molecule type" value="Genomic_DNA"/>
</dbReference>
<evidence type="ECO:0000313" key="4">
    <source>
        <dbReference type="Proteomes" id="UP000530320"/>
    </source>
</evidence>
<dbReference type="EMBL" id="JABEQO010000004">
    <property type="protein sequence ID" value="MBB2163834.1"/>
    <property type="molecule type" value="Genomic_DNA"/>
</dbReference>
<accession>A0A7W4IJE3</accession>